<dbReference type="SUPFAM" id="SSF48264">
    <property type="entry name" value="Cytochrome P450"/>
    <property type="match status" value="1"/>
</dbReference>
<accession>A0A9P4JBG1</accession>
<evidence type="ECO:0000256" key="4">
    <source>
        <dbReference type="ARBA" id="ARBA00023002"/>
    </source>
</evidence>
<name>A0A9P4JBG1_9PEZI</name>
<dbReference type="InterPro" id="IPR001128">
    <property type="entry name" value="Cyt_P450"/>
</dbReference>
<organism evidence="10 11">
    <name type="scientific">Myriangium duriaei CBS 260.36</name>
    <dbReference type="NCBI Taxonomy" id="1168546"/>
    <lineage>
        <taxon>Eukaryota</taxon>
        <taxon>Fungi</taxon>
        <taxon>Dikarya</taxon>
        <taxon>Ascomycota</taxon>
        <taxon>Pezizomycotina</taxon>
        <taxon>Dothideomycetes</taxon>
        <taxon>Dothideomycetidae</taxon>
        <taxon>Myriangiales</taxon>
        <taxon>Myriangiaceae</taxon>
        <taxon>Myriangium</taxon>
    </lineage>
</organism>
<dbReference type="PANTHER" id="PTHR46300">
    <property type="entry name" value="P450, PUTATIVE (EUROFUNG)-RELATED-RELATED"/>
    <property type="match status" value="1"/>
</dbReference>
<evidence type="ECO:0000256" key="1">
    <source>
        <dbReference type="ARBA" id="ARBA00010617"/>
    </source>
</evidence>
<protein>
    <submittedName>
        <fullName evidence="10">Cytochrome P450</fullName>
    </submittedName>
</protein>
<evidence type="ECO:0000256" key="7">
    <source>
        <dbReference type="ARBA" id="ARBA00060591"/>
    </source>
</evidence>
<keyword evidence="9" id="KW-0812">Transmembrane</keyword>
<keyword evidence="5 8" id="KW-0408">Iron</keyword>
<dbReference type="InterPro" id="IPR050364">
    <property type="entry name" value="Cytochrome_P450_fung"/>
</dbReference>
<keyword evidence="9" id="KW-1133">Transmembrane helix</keyword>
<comment type="similarity">
    <text evidence="1">Belongs to the cytochrome P450 family.</text>
</comment>
<dbReference type="AlphaFoldDB" id="A0A9P4JBG1"/>
<dbReference type="GO" id="GO:0020037">
    <property type="term" value="F:heme binding"/>
    <property type="evidence" value="ECO:0007669"/>
    <property type="project" value="InterPro"/>
</dbReference>
<keyword evidence="2 8" id="KW-0349">Heme</keyword>
<dbReference type="GO" id="GO:0005506">
    <property type="term" value="F:iron ion binding"/>
    <property type="evidence" value="ECO:0007669"/>
    <property type="project" value="InterPro"/>
</dbReference>
<dbReference type="Proteomes" id="UP000799439">
    <property type="component" value="Unassembled WGS sequence"/>
</dbReference>
<dbReference type="OrthoDB" id="1055148at2759"/>
<keyword evidence="11" id="KW-1185">Reference proteome</keyword>
<dbReference type="FunFam" id="1.10.630.10:FF:000072">
    <property type="entry name" value="3-hydroxyphenylacetate 6 hydroxylase"/>
    <property type="match status" value="1"/>
</dbReference>
<dbReference type="GO" id="GO:0016705">
    <property type="term" value="F:oxidoreductase activity, acting on paired donors, with incorporation or reduction of molecular oxygen"/>
    <property type="evidence" value="ECO:0007669"/>
    <property type="project" value="InterPro"/>
</dbReference>
<feature type="binding site" description="axial binding residue" evidence="8">
    <location>
        <position position="452"/>
    </location>
    <ligand>
        <name>heme</name>
        <dbReference type="ChEBI" id="CHEBI:30413"/>
    </ligand>
    <ligandPart>
        <name>Fe</name>
        <dbReference type="ChEBI" id="CHEBI:18248"/>
    </ligandPart>
</feature>
<comment type="cofactor">
    <cofactor evidence="8">
        <name>heme</name>
        <dbReference type="ChEBI" id="CHEBI:30413"/>
    </cofactor>
</comment>
<comment type="pathway">
    <text evidence="7">Aromatic compound metabolism; phenylacetate degradation.</text>
</comment>
<proteinExistence type="inferred from homology"/>
<dbReference type="PRINTS" id="PR00463">
    <property type="entry name" value="EP450I"/>
</dbReference>
<dbReference type="Pfam" id="PF00067">
    <property type="entry name" value="p450"/>
    <property type="match status" value="1"/>
</dbReference>
<dbReference type="InterPro" id="IPR002401">
    <property type="entry name" value="Cyt_P450_E_grp-I"/>
</dbReference>
<evidence type="ECO:0000256" key="5">
    <source>
        <dbReference type="ARBA" id="ARBA00023004"/>
    </source>
</evidence>
<keyword evidence="3 8" id="KW-0479">Metal-binding</keyword>
<gene>
    <name evidence="10" type="ORF">K461DRAFT_317645</name>
</gene>
<dbReference type="PANTHER" id="PTHR46300:SF9">
    <property type="entry name" value="P450, PUTATIVE-RELATED"/>
    <property type="match status" value="1"/>
</dbReference>
<evidence type="ECO:0000256" key="8">
    <source>
        <dbReference type="PIRSR" id="PIRSR602401-1"/>
    </source>
</evidence>
<evidence type="ECO:0000313" key="11">
    <source>
        <dbReference type="Proteomes" id="UP000799439"/>
    </source>
</evidence>
<evidence type="ECO:0000256" key="3">
    <source>
        <dbReference type="ARBA" id="ARBA00022723"/>
    </source>
</evidence>
<dbReference type="Gene3D" id="1.10.630.10">
    <property type="entry name" value="Cytochrome P450"/>
    <property type="match status" value="1"/>
</dbReference>
<dbReference type="GO" id="GO:0004497">
    <property type="term" value="F:monooxygenase activity"/>
    <property type="evidence" value="ECO:0007669"/>
    <property type="project" value="UniProtKB-KW"/>
</dbReference>
<evidence type="ECO:0000256" key="9">
    <source>
        <dbReference type="SAM" id="Phobius"/>
    </source>
</evidence>
<evidence type="ECO:0000256" key="2">
    <source>
        <dbReference type="ARBA" id="ARBA00022617"/>
    </source>
</evidence>
<keyword evidence="4" id="KW-0560">Oxidoreductase</keyword>
<keyword evidence="9" id="KW-0472">Membrane</keyword>
<dbReference type="InterPro" id="IPR036396">
    <property type="entry name" value="Cyt_P450_sf"/>
</dbReference>
<evidence type="ECO:0000313" key="10">
    <source>
        <dbReference type="EMBL" id="KAF2157565.1"/>
    </source>
</evidence>
<keyword evidence="6" id="KW-0503">Monooxygenase</keyword>
<comment type="caution">
    <text evidence="10">The sequence shown here is derived from an EMBL/GenBank/DDBJ whole genome shotgun (WGS) entry which is preliminary data.</text>
</comment>
<dbReference type="PRINTS" id="PR00385">
    <property type="entry name" value="P450"/>
</dbReference>
<feature type="transmembrane region" description="Helical" evidence="9">
    <location>
        <begin position="16"/>
        <end position="35"/>
    </location>
</feature>
<dbReference type="EMBL" id="ML996081">
    <property type="protein sequence ID" value="KAF2157565.1"/>
    <property type="molecule type" value="Genomic_DNA"/>
</dbReference>
<reference evidence="10" key="1">
    <citation type="journal article" date="2020" name="Stud. Mycol.">
        <title>101 Dothideomycetes genomes: a test case for predicting lifestyles and emergence of pathogens.</title>
        <authorList>
            <person name="Haridas S."/>
            <person name="Albert R."/>
            <person name="Binder M."/>
            <person name="Bloem J."/>
            <person name="Labutti K."/>
            <person name="Salamov A."/>
            <person name="Andreopoulos B."/>
            <person name="Baker S."/>
            <person name="Barry K."/>
            <person name="Bills G."/>
            <person name="Bluhm B."/>
            <person name="Cannon C."/>
            <person name="Castanera R."/>
            <person name="Culley D."/>
            <person name="Daum C."/>
            <person name="Ezra D."/>
            <person name="Gonzalez J."/>
            <person name="Henrissat B."/>
            <person name="Kuo A."/>
            <person name="Liang C."/>
            <person name="Lipzen A."/>
            <person name="Lutzoni F."/>
            <person name="Magnuson J."/>
            <person name="Mondo S."/>
            <person name="Nolan M."/>
            <person name="Ohm R."/>
            <person name="Pangilinan J."/>
            <person name="Park H.-J."/>
            <person name="Ramirez L."/>
            <person name="Alfaro M."/>
            <person name="Sun H."/>
            <person name="Tritt A."/>
            <person name="Yoshinaga Y."/>
            <person name="Zwiers L.-H."/>
            <person name="Turgeon B."/>
            <person name="Goodwin S."/>
            <person name="Spatafora J."/>
            <person name="Crous P."/>
            <person name="Grigoriev I."/>
        </authorList>
    </citation>
    <scope>NUCLEOTIDE SEQUENCE</scope>
    <source>
        <strain evidence="10">CBS 260.36</strain>
    </source>
</reference>
<sequence>MISSTLHFVQSSYHDHPILTLLATVLLIPALYFFINEYVRHSARLPAFHGPPGLPVIGNIAAIKYNAAETYRLWAKQYGPVYQIQLGNVPVLVVNNAKSARDIFGGFSQALSSRPVFYTFHKVLSNTAGTTIGTSPFSESLKRRRKGAASALNKPSVATYIDHLDVESLAFVKEGLDFGEAGTKGVDPMPMIQRLSLSLALTLNWGTRMGSRDNHLFEEITEVEEEISKFRSTTGNLQDYIPVLRLNPFSFGSKRAREMRDRRDVYLKRLNGDLEERMAKGTAKDCIQANVMRDEEARLNKEELTSISLTMLSGGLDTITTLVAWSVALLAQRPDVQEKAIKEIRRMYSEEQILCDAEDDMKCEYVMALVKECLRYYTVLRLALPRATVKDIVYQGKLVPAGTTIFLNAWACNMDPEVWSDPKSPPEEFKPERWLAQPDAPLFTYGLGYRMCAGSLLANRELYLVFIRMLSAFDIRKGTEVDVHPVRGSADPTSLVTIPRRYEVLFVPRNEKTLRRELAKREKDLQNADQ</sequence>
<evidence type="ECO:0000256" key="6">
    <source>
        <dbReference type="ARBA" id="ARBA00023033"/>
    </source>
</evidence>